<dbReference type="Pfam" id="PF03568">
    <property type="entry name" value="Separin_C"/>
    <property type="match status" value="1"/>
</dbReference>
<proteinExistence type="predicted"/>
<dbReference type="GO" id="GO:0051307">
    <property type="term" value="P:meiotic chromosome separation"/>
    <property type="evidence" value="ECO:0007669"/>
    <property type="project" value="TreeGrafter"/>
</dbReference>
<accession>A0A8S9LZN7</accession>
<dbReference type="InterPro" id="IPR005314">
    <property type="entry name" value="Peptidase_C50"/>
</dbReference>
<dbReference type="EMBL" id="QGKY02000089">
    <property type="protein sequence ID" value="KAF2611497.1"/>
    <property type="molecule type" value="Genomic_DNA"/>
</dbReference>
<dbReference type="GO" id="GO:0005737">
    <property type="term" value="C:cytoplasm"/>
    <property type="evidence" value="ECO:0007669"/>
    <property type="project" value="TreeGrafter"/>
</dbReference>
<gene>
    <name evidence="2" type="ORF">F2Q70_00013311</name>
</gene>
<dbReference type="GO" id="GO:0072686">
    <property type="term" value="C:mitotic spindle"/>
    <property type="evidence" value="ECO:0007669"/>
    <property type="project" value="TreeGrafter"/>
</dbReference>
<dbReference type="GO" id="GO:0005634">
    <property type="term" value="C:nucleus"/>
    <property type="evidence" value="ECO:0007669"/>
    <property type="project" value="InterPro"/>
</dbReference>
<name>A0A8S9LZN7_BRACR</name>
<dbReference type="GO" id="GO:0006508">
    <property type="term" value="P:proteolysis"/>
    <property type="evidence" value="ECO:0007669"/>
    <property type="project" value="InterPro"/>
</dbReference>
<reference evidence="2" key="1">
    <citation type="submission" date="2019-12" db="EMBL/GenBank/DDBJ databases">
        <title>Genome sequencing and annotation of Brassica cretica.</title>
        <authorList>
            <person name="Studholme D.J."/>
            <person name="Sarris P.F."/>
        </authorList>
    </citation>
    <scope>NUCLEOTIDE SEQUENCE</scope>
    <source>
        <strain evidence="2">PFS-102/07</strain>
        <tissue evidence="2">Leaf</tissue>
    </source>
</reference>
<sequence>MRRGGWEKTTHAAEKIRSRNLETSWLAPWRCLLPGDLSNYKLPDSVQKKAGKRSQVQVQNKKVNEMLLKVILGGGIENCKGKACVAQFSLRNGCYLIYEAAPKLEQQDGHENREFIILVLDPDVQMLPWENNPVITKQEVYRMPSAGSQYMPSPEIEKLDNPVKPQYKSPVY</sequence>
<dbReference type="PANTHER" id="PTHR12792:SF0">
    <property type="entry name" value="SEPARIN"/>
    <property type="match status" value="1"/>
</dbReference>
<organism evidence="2">
    <name type="scientific">Brassica cretica</name>
    <name type="common">Mustard</name>
    <dbReference type="NCBI Taxonomy" id="69181"/>
    <lineage>
        <taxon>Eukaryota</taxon>
        <taxon>Viridiplantae</taxon>
        <taxon>Streptophyta</taxon>
        <taxon>Embryophyta</taxon>
        <taxon>Tracheophyta</taxon>
        <taxon>Spermatophyta</taxon>
        <taxon>Magnoliopsida</taxon>
        <taxon>eudicotyledons</taxon>
        <taxon>Gunneridae</taxon>
        <taxon>Pentapetalae</taxon>
        <taxon>rosids</taxon>
        <taxon>malvids</taxon>
        <taxon>Brassicales</taxon>
        <taxon>Brassicaceae</taxon>
        <taxon>Brassiceae</taxon>
        <taxon>Brassica</taxon>
    </lineage>
</organism>
<evidence type="ECO:0000313" key="2">
    <source>
        <dbReference type="EMBL" id="KAF2611497.1"/>
    </source>
</evidence>
<protein>
    <submittedName>
        <fullName evidence="2">Uncharacterized protein</fullName>
    </submittedName>
</protein>
<dbReference type="AlphaFoldDB" id="A0A8S9LZN7"/>
<dbReference type="GO" id="GO:0004197">
    <property type="term" value="F:cysteine-type endopeptidase activity"/>
    <property type="evidence" value="ECO:0007669"/>
    <property type="project" value="InterPro"/>
</dbReference>
<dbReference type="PANTHER" id="PTHR12792">
    <property type="entry name" value="EXTRA SPINDLE POLES 1-RELATED"/>
    <property type="match status" value="1"/>
</dbReference>
<comment type="caution">
    <text evidence="2">The sequence shown here is derived from an EMBL/GenBank/DDBJ whole genome shotgun (WGS) entry which is preliminary data.</text>
</comment>
<evidence type="ECO:0000256" key="1">
    <source>
        <dbReference type="SAM" id="MobiDB-lite"/>
    </source>
</evidence>
<feature type="region of interest" description="Disordered" evidence="1">
    <location>
        <begin position="151"/>
        <end position="172"/>
    </location>
</feature>